<dbReference type="Pfam" id="PF00008">
    <property type="entry name" value="EGF"/>
    <property type="match status" value="3"/>
</dbReference>
<evidence type="ECO:0000313" key="15">
    <source>
        <dbReference type="EMBL" id="CAF3281370.1"/>
    </source>
</evidence>
<evidence type="ECO:0000313" key="18">
    <source>
        <dbReference type="EMBL" id="CAF3606726.1"/>
    </source>
</evidence>
<dbReference type="Proteomes" id="UP000663825">
    <property type="component" value="Unassembled WGS sequence"/>
</dbReference>
<dbReference type="InterPro" id="IPR002557">
    <property type="entry name" value="Chitin-bd_dom"/>
</dbReference>
<keyword evidence="8" id="KW-0472">Membrane</keyword>
<keyword evidence="9 11" id="KW-1015">Disulfide bond</keyword>
<comment type="caution">
    <text evidence="11">Lacks conserved residue(s) required for the propagation of feature annotation.</text>
</comment>
<feature type="disulfide bond" evidence="11">
    <location>
        <begin position="432"/>
        <end position="441"/>
    </location>
</feature>
<evidence type="ECO:0000259" key="13">
    <source>
        <dbReference type="PROSITE" id="PS50026"/>
    </source>
</evidence>
<dbReference type="PANTHER" id="PTHR24049:SF30">
    <property type="match status" value="1"/>
</dbReference>
<name>A0A817TT86_9BILA</name>
<dbReference type="PROSITE" id="PS50940">
    <property type="entry name" value="CHIT_BIND_II"/>
    <property type="match status" value="1"/>
</dbReference>
<dbReference type="PROSITE" id="PS00010">
    <property type="entry name" value="ASX_HYDROXYL"/>
    <property type="match status" value="2"/>
</dbReference>
<evidence type="ECO:0000256" key="5">
    <source>
        <dbReference type="ARBA" id="ARBA00022737"/>
    </source>
</evidence>
<evidence type="ECO:0000256" key="11">
    <source>
        <dbReference type="PROSITE-ProRule" id="PRU00076"/>
    </source>
</evidence>
<dbReference type="SUPFAM" id="SSF57196">
    <property type="entry name" value="EGF/Laminin"/>
    <property type="match status" value="7"/>
</dbReference>
<evidence type="ECO:0000256" key="12">
    <source>
        <dbReference type="SAM" id="SignalP"/>
    </source>
</evidence>
<dbReference type="InterPro" id="IPR036508">
    <property type="entry name" value="Chitin-bd_dom_sf"/>
</dbReference>
<feature type="disulfide bond" evidence="11">
    <location>
        <begin position="95"/>
        <end position="104"/>
    </location>
</feature>
<keyword evidence="6" id="KW-0106">Calcium</keyword>
<feature type="disulfide bond" evidence="11">
    <location>
        <begin position="157"/>
        <end position="174"/>
    </location>
</feature>
<dbReference type="FunFam" id="2.10.25.10:FF:000434">
    <property type="entry name" value="Predicted protein"/>
    <property type="match status" value="1"/>
</dbReference>
<dbReference type="CDD" id="cd00054">
    <property type="entry name" value="EGF_CA"/>
    <property type="match status" value="3"/>
</dbReference>
<dbReference type="PROSITE" id="PS01187">
    <property type="entry name" value="EGF_CA"/>
    <property type="match status" value="2"/>
</dbReference>
<feature type="disulfide bond" evidence="11">
    <location>
        <begin position="582"/>
        <end position="591"/>
    </location>
</feature>
<organism evidence="16 19">
    <name type="scientific">Rotaria socialis</name>
    <dbReference type="NCBI Taxonomy" id="392032"/>
    <lineage>
        <taxon>Eukaryota</taxon>
        <taxon>Metazoa</taxon>
        <taxon>Spiralia</taxon>
        <taxon>Gnathifera</taxon>
        <taxon>Rotifera</taxon>
        <taxon>Eurotatoria</taxon>
        <taxon>Bdelloidea</taxon>
        <taxon>Philodinida</taxon>
        <taxon>Philodinidae</taxon>
        <taxon>Rotaria</taxon>
    </lineage>
</organism>
<dbReference type="GO" id="GO:0008061">
    <property type="term" value="F:chitin binding"/>
    <property type="evidence" value="ECO:0007669"/>
    <property type="project" value="InterPro"/>
</dbReference>
<feature type="chain" id="PRO_5036414017" evidence="12">
    <location>
        <begin position="32"/>
        <end position="659"/>
    </location>
</feature>
<evidence type="ECO:0000313" key="17">
    <source>
        <dbReference type="EMBL" id="CAF3518915.1"/>
    </source>
</evidence>
<evidence type="ECO:0000256" key="6">
    <source>
        <dbReference type="ARBA" id="ARBA00022837"/>
    </source>
</evidence>
<evidence type="ECO:0000256" key="10">
    <source>
        <dbReference type="ARBA" id="ARBA00023180"/>
    </source>
</evidence>
<feature type="domain" description="EGF-like" evidence="13">
    <location>
        <begin position="69"/>
        <end position="105"/>
    </location>
</feature>
<proteinExistence type="predicted"/>
<keyword evidence="10" id="KW-0325">Glycoprotein</keyword>
<feature type="domain" description="EGF-like" evidence="13">
    <location>
        <begin position="148"/>
        <end position="187"/>
    </location>
</feature>
<dbReference type="EMBL" id="CAJNXB010002864">
    <property type="protein sequence ID" value="CAF3281370.1"/>
    <property type="molecule type" value="Genomic_DNA"/>
</dbReference>
<evidence type="ECO:0000256" key="9">
    <source>
        <dbReference type="ARBA" id="ARBA00023157"/>
    </source>
</evidence>
<evidence type="ECO:0000259" key="14">
    <source>
        <dbReference type="PROSITE" id="PS50940"/>
    </source>
</evidence>
<reference evidence="16" key="1">
    <citation type="submission" date="2021-02" db="EMBL/GenBank/DDBJ databases">
        <authorList>
            <person name="Nowell W R."/>
        </authorList>
    </citation>
    <scope>NUCLEOTIDE SEQUENCE</scope>
</reference>
<evidence type="ECO:0000256" key="2">
    <source>
        <dbReference type="ARBA" id="ARBA00022536"/>
    </source>
</evidence>
<dbReference type="SUPFAM" id="SSF57184">
    <property type="entry name" value="Growth factor receptor domain"/>
    <property type="match status" value="1"/>
</dbReference>
<feature type="domain" description="EGF-like" evidence="13">
    <location>
        <begin position="283"/>
        <end position="319"/>
    </location>
</feature>
<dbReference type="FunFam" id="2.10.25.10:FF:000247">
    <property type="entry name" value="Delta/notch like EGF repeat containing"/>
    <property type="match status" value="1"/>
</dbReference>
<dbReference type="FunFam" id="2.10.25.10:FF:000122">
    <property type="entry name" value="Protein crumbs homolog 2"/>
    <property type="match status" value="1"/>
</dbReference>
<evidence type="ECO:0000256" key="1">
    <source>
        <dbReference type="ARBA" id="ARBA00004167"/>
    </source>
</evidence>
<feature type="domain" description="EGF-like" evidence="13">
    <location>
        <begin position="411"/>
        <end position="442"/>
    </location>
</feature>
<dbReference type="OrthoDB" id="283575at2759"/>
<dbReference type="EMBL" id="CAJNYD010004519">
    <property type="protein sequence ID" value="CAF3606726.1"/>
    <property type="molecule type" value="Genomic_DNA"/>
</dbReference>
<dbReference type="GO" id="GO:0016020">
    <property type="term" value="C:membrane"/>
    <property type="evidence" value="ECO:0007669"/>
    <property type="project" value="UniProtKB-SubCell"/>
</dbReference>
<dbReference type="Gene3D" id="2.10.25.10">
    <property type="entry name" value="Laminin"/>
    <property type="match status" value="9"/>
</dbReference>
<dbReference type="Pfam" id="PF12661">
    <property type="entry name" value="hEGF"/>
    <property type="match status" value="3"/>
</dbReference>
<sequence length="659" mass="70883">MISRSTSIAPSYLMWIKLLIFISYFNRVVDAQVCTPDVCNKHGTCMPNAINSFACQCDPGFVGPTCNQEVDECESQPCANNGTCTDLENGFLCHCLPEWNGTLCTEAKNPCQSSPCGPTGKCIATNHAQIPYYCQCSDGQNTMFKCADPNPCLPNPCGPGECEITANLLNGYICRCFDGTIQMTNCSAPKNPCASMPCGSQGRCLVLNAAPKGYMCMCQVDSVSYTTIDTCPVTSSFCTHMTCKNGGKCVPFSVDEPSCSVDQIGSTCCQCPPNFAGLRCEQEVDLCSSNPCKANGRCQSDKSGYRCQCFEGYTGEDCDVRIMNSGCASNPCTVGICYQLNQSGASYVCICPDGTLNLSCNSQNSTRSPYKLPAFSTTTMTTSLFGGNVKFRDGSNLNSAPAAISTCNPTSRDVCNGGQCILSTTGAYACRCREGYTGAYCENNINECASNPCLGGGTCYDLVNAYACFCPDRIFRPQCNTTSTVKYTPTTSMGNPNDKILTGKEEKPLPRECLCRNGGRCYTTPGSGKLCQCPSAFTGPFCETSINVATRNNAGAFSSCSQVSCENGATCQEQGSNSACMCKPGFTGQRCELEYFRCQNNGRFADVSNCKHGRYFECVYYGQYDLNLPNGILYSRSCPPGLRFSTLSDRCDYPSVVQC</sequence>
<dbReference type="InterPro" id="IPR000742">
    <property type="entry name" value="EGF"/>
</dbReference>
<protein>
    <submittedName>
        <fullName evidence="16">Uncharacterized protein</fullName>
    </submittedName>
</protein>
<keyword evidence="2 11" id="KW-0245">EGF-like domain</keyword>
<feature type="signal peptide" evidence="12">
    <location>
        <begin position="1"/>
        <end position="31"/>
    </location>
</feature>
<evidence type="ECO:0000256" key="7">
    <source>
        <dbReference type="ARBA" id="ARBA00022989"/>
    </source>
</evidence>
<keyword evidence="5" id="KW-0677">Repeat</keyword>
<feature type="domain" description="EGF-like" evidence="13">
    <location>
        <begin position="30"/>
        <end position="67"/>
    </location>
</feature>
<dbReference type="EMBL" id="CAJNYV010002976">
    <property type="protein sequence ID" value="CAF3518915.1"/>
    <property type="molecule type" value="Genomic_DNA"/>
</dbReference>
<comment type="subcellular location">
    <subcellularLocation>
        <location evidence="1">Membrane</location>
        <topology evidence="1">Single-pass membrane protein</topology>
    </subcellularLocation>
</comment>
<dbReference type="GO" id="GO:0007399">
    <property type="term" value="P:nervous system development"/>
    <property type="evidence" value="ECO:0007669"/>
    <property type="project" value="UniProtKB-ARBA"/>
</dbReference>
<feature type="disulfide bond" evidence="11">
    <location>
        <begin position="470"/>
        <end position="479"/>
    </location>
</feature>
<dbReference type="GO" id="GO:0071944">
    <property type="term" value="C:cell periphery"/>
    <property type="evidence" value="ECO:0007669"/>
    <property type="project" value="UniProtKB-ARBA"/>
</dbReference>
<dbReference type="SMART" id="SM00179">
    <property type="entry name" value="EGF_CA"/>
    <property type="match status" value="6"/>
</dbReference>
<feature type="domain" description="Chitin-binding type-2" evidence="14">
    <location>
        <begin position="595"/>
        <end position="659"/>
    </location>
</feature>
<dbReference type="PANTHER" id="PTHR24049">
    <property type="entry name" value="CRUMBS FAMILY MEMBER"/>
    <property type="match status" value="1"/>
</dbReference>
<dbReference type="AlphaFoldDB" id="A0A817TT86"/>
<dbReference type="PROSITE" id="PS00022">
    <property type="entry name" value="EGF_1"/>
    <property type="match status" value="7"/>
</dbReference>
<dbReference type="InterPro" id="IPR009030">
    <property type="entry name" value="Growth_fac_rcpt_cys_sf"/>
</dbReference>
<feature type="domain" description="EGF-like" evidence="13">
    <location>
        <begin position="444"/>
        <end position="480"/>
    </location>
</feature>
<keyword evidence="7" id="KW-1133">Transmembrane helix</keyword>
<dbReference type="Proteomes" id="UP000663865">
    <property type="component" value="Unassembled WGS sequence"/>
</dbReference>
<evidence type="ECO:0000313" key="16">
    <source>
        <dbReference type="EMBL" id="CAF3326928.1"/>
    </source>
</evidence>
<dbReference type="PROSITE" id="PS50026">
    <property type="entry name" value="EGF_3"/>
    <property type="match status" value="8"/>
</dbReference>
<feature type="domain" description="EGF-like" evidence="13">
    <location>
        <begin position="556"/>
        <end position="592"/>
    </location>
</feature>
<dbReference type="InterPro" id="IPR000152">
    <property type="entry name" value="EGF-type_Asp/Asn_hydroxyl_site"/>
</dbReference>
<dbReference type="InterPro" id="IPR018097">
    <property type="entry name" value="EGF_Ca-bd_CS"/>
</dbReference>
<dbReference type="SMART" id="SM00181">
    <property type="entry name" value="EGF"/>
    <property type="match status" value="12"/>
</dbReference>
<feature type="disulfide bond" evidence="11">
    <location>
        <begin position="533"/>
        <end position="542"/>
    </location>
</feature>
<evidence type="ECO:0000256" key="4">
    <source>
        <dbReference type="ARBA" id="ARBA00022729"/>
    </source>
</evidence>
<dbReference type="PROSITE" id="PS01186">
    <property type="entry name" value="EGF_2"/>
    <property type="match status" value="4"/>
</dbReference>
<feature type="disulfide bond" evidence="11">
    <location>
        <begin position="57"/>
        <end position="66"/>
    </location>
</feature>
<dbReference type="GO" id="GO:0120025">
    <property type="term" value="C:plasma membrane bounded cell projection"/>
    <property type="evidence" value="ECO:0007669"/>
    <property type="project" value="UniProtKB-ARBA"/>
</dbReference>
<dbReference type="Proteomes" id="UP000663833">
    <property type="component" value="Unassembled WGS sequence"/>
</dbReference>
<keyword evidence="4 12" id="KW-0732">Signal</keyword>
<evidence type="ECO:0000256" key="3">
    <source>
        <dbReference type="ARBA" id="ARBA00022692"/>
    </source>
</evidence>
<dbReference type="InterPro" id="IPR013032">
    <property type="entry name" value="EGF-like_CS"/>
</dbReference>
<dbReference type="SUPFAM" id="SSF57625">
    <property type="entry name" value="Invertebrate chitin-binding proteins"/>
    <property type="match status" value="1"/>
</dbReference>
<dbReference type="GO" id="GO:0005576">
    <property type="term" value="C:extracellular region"/>
    <property type="evidence" value="ECO:0007669"/>
    <property type="project" value="InterPro"/>
</dbReference>
<evidence type="ECO:0000256" key="8">
    <source>
        <dbReference type="ARBA" id="ARBA00023136"/>
    </source>
</evidence>
<feature type="domain" description="EGF-like" evidence="13">
    <location>
        <begin position="509"/>
        <end position="543"/>
    </location>
</feature>
<keyword evidence="3" id="KW-0812">Transmembrane</keyword>
<dbReference type="PRINTS" id="PR00010">
    <property type="entry name" value="EGFBLOOD"/>
</dbReference>
<dbReference type="Proteomes" id="UP000663869">
    <property type="component" value="Unassembled WGS sequence"/>
</dbReference>
<gene>
    <name evidence="16" type="ORF">FME351_LOCUS2012</name>
    <name evidence="17" type="ORF">KIK155_LOCUS16801</name>
    <name evidence="18" type="ORF">LUA448_LOCUS30719</name>
    <name evidence="15" type="ORF">TIS948_LOCUS16908</name>
</gene>
<accession>A0A817TT86</accession>
<feature type="disulfide bond" evidence="11">
    <location>
        <begin position="309"/>
        <end position="318"/>
    </location>
</feature>
<dbReference type="EMBL" id="CAJNYU010000062">
    <property type="protein sequence ID" value="CAF3326928.1"/>
    <property type="molecule type" value="Genomic_DNA"/>
</dbReference>
<dbReference type="InterPro" id="IPR001881">
    <property type="entry name" value="EGF-like_Ca-bd_dom"/>
</dbReference>
<dbReference type="InterPro" id="IPR051022">
    <property type="entry name" value="Notch_Cell-Fate_Det"/>
</dbReference>
<dbReference type="GO" id="GO:0005509">
    <property type="term" value="F:calcium ion binding"/>
    <property type="evidence" value="ECO:0007669"/>
    <property type="project" value="InterPro"/>
</dbReference>
<feature type="disulfide bond" evidence="11">
    <location>
        <begin position="152"/>
        <end position="162"/>
    </location>
</feature>
<comment type="caution">
    <text evidence="16">The sequence shown here is derived from an EMBL/GenBank/DDBJ whole genome shotgun (WGS) entry which is preliminary data.</text>
</comment>
<evidence type="ECO:0000313" key="19">
    <source>
        <dbReference type="Proteomes" id="UP000663869"/>
    </source>
</evidence>